<feature type="region of interest" description="Disordered" evidence="6">
    <location>
        <begin position="26"/>
        <end position="73"/>
    </location>
</feature>
<evidence type="ECO:0000256" key="5">
    <source>
        <dbReference type="SAM" id="Coils"/>
    </source>
</evidence>
<feature type="coiled-coil region" evidence="5">
    <location>
        <begin position="73"/>
        <end position="114"/>
    </location>
</feature>
<evidence type="ECO:0000256" key="6">
    <source>
        <dbReference type="SAM" id="MobiDB-lite"/>
    </source>
</evidence>
<dbReference type="RefSeq" id="WP_224285818.1">
    <property type="nucleotide sequence ID" value="NZ_JAHSST010000001.1"/>
</dbReference>
<keyword evidence="5" id="KW-0175">Coiled coil</keyword>
<dbReference type="SUPFAM" id="SSF54001">
    <property type="entry name" value="Cysteine proteinases"/>
    <property type="match status" value="1"/>
</dbReference>
<organism evidence="9 10">
    <name type="scientific">Streptomyces olivaceus</name>
    <dbReference type="NCBI Taxonomy" id="47716"/>
    <lineage>
        <taxon>Bacteria</taxon>
        <taxon>Bacillati</taxon>
        <taxon>Actinomycetota</taxon>
        <taxon>Actinomycetes</taxon>
        <taxon>Kitasatosporales</taxon>
        <taxon>Streptomycetaceae</taxon>
        <taxon>Streptomyces</taxon>
    </lineage>
</organism>
<evidence type="ECO:0000256" key="1">
    <source>
        <dbReference type="ARBA" id="ARBA00007074"/>
    </source>
</evidence>
<gene>
    <name evidence="9" type="ORF">KVH32_04260</name>
</gene>
<keyword evidence="10" id="KW-1185">Reference proteome</keyword>
<feature type="signal peptide" evidence="7">
    <location>
        <begin position="1"/>
        <end position="26"/>
    </location>
</feature>
<keyword evidence="4" id="KW-0788">Thiol protease</keyword>
<feature type="domain" description="NlpC/P60" evidence="8">
    <location>
        <begin position="264"/>
        <end position="389"/>
    </location>
</feature>
<keyword evidence="3" id="KW-0378">Hydrolase</keyword>
<proteinExistence type="inferred from homology"/>
<dbReference type="PANTHER" id="PTHR47359">
    <property type="entry name" value="PEPTIDOGLYCAN DL-ENDOPEPTIDASE CWLO"/>
    <property type="match status" value="1"/>
</dbReference>
<dbReference type="InterPro" id="IPR038765">
    <property type="entry name" value="Papain-like_cys_pep_sf"/>
</dbReference>
<sequence length="419" mass="43908">MSGRLLRLVCTAAVAAGIVLAPVSAAAEPEPGATGTGTATGTEAAESGEVGTGEDGTGTAGTGAGAGGGERSVSGLLTDLQRLYREAEEATETYNATEERLAAQRAEVRRLDAELARSRGTLRDSRGAAGRLARQQYQNSSNLSPYLRLLLARDPQHALDQGHVIGRLSRERAETVGRLAGDAKKAAELSERARRALVSQRALAERRERERDGVRERLGAVEELLAALTPAELAALAEFEQDGIDEAQDRFLASGALGDDGKPSAGGEGAVRFAVEQLGKPYEWGAEGPASYDCSGLTSVAWERAGTPIPRTSQEQWARLEHVPLGELRPGDLVVYFPEATHVAMYLGDGLVVQAPRPGADVKVSPIAANPVLGAVRPDPGGEPVRRYTPPRLPEGAAQGPDTGYAAAYAPAAPETSIR</sequence>
<comment type="caution">
    <text evidence="9">The sequence shown here is derived from an EMBL/GenBank/DDBJ whole genome shotgun (WGS) entry which is preliminary data.</text>
</comment>
<evidence type="ECO:0000313" key="9">
    <source>
        <dbReference type="EMBL" id="MBZ6150383.1"/>
    </source>
</evidence>
<evidence type="ECO:0000256" key="4">
    <source>
        <dbReference type="ARBA" id="ARBA00022807"/>
    </source>
</evidence>
<dbReference type="PANTHER" id="PTHR47359:SF3">
    <property type="entry name" value="NLP_P60 DOMAIN-CONTAINING PROTEIN-RELATED"/>
    <property type="match status" value="1"/>
</dbReference>
<name>A0ABS7VXG0_STROV</name>
<dbReference type="EMBL" id="JAHSTP010000001">
    <property type="protein sequence ID" value="MBZ6150383.1"/>
    <property type="molecule type" value="Genomic_DNA"/>
</dbReference>
<feature type="compositionally biased region" description="Low complexity" evidence="6">
    <location>
        <begin position="26"/>
        <end position="49"/>
    </location>
</feature>
<feature type="region of interest" description="Disordered" evidence="6">
    <location>
        <begin position="375"/>
        <end position="419"/>
    </location>
</feature>
<comment type="similarity">
    <text evidence="1">Belongs to the peptidase C40 family.</text>
</comment>
<evidence type="ECO:0000259" key="8">
    <source>
        <dbReference type="PROSITE" id="PS51935"/>
    </source>
</evidence>
<dbReference type="Pfam" id="PF00877">
    <property type="entry name" value="NLPC_P60"/>
    <property type="match status" value="1"/>
</dbReference>
<feature type="chain" id="PRO_5046662842" evidence="7">
    <location>
        <begin position="27"/>
        <end position="419"/>
    </location>
</feature>
<feature type="compositionally biased region" description="Gly residues" evidence="6">
    <location>
        <begin position="50"/>
        <end position="70"/>
    </location>
</feature>
<reference evidence="9 10" key="1">
    <citation type="submission" date="2021-06" db="EMBL/GenBank/DDBJ databases">
        <title>Ecological speciation of a Streptomyces species isolated from different habitats and geographic origins.</title>
        <authorList>
            <person name="Wang J."/>
        </authorList>
    </citation>
    <scope>NUCLEOTIDE SEQUENCE [LARGE SCALE GENOMIC DNA]</scope>
    <source>
        <strain evidence="9 10">FXJ8.012</strain>
    </source>
</reference>
<keyword evidence="2" id="KW-0645">Protease</keyword>
<feature type="compositionally biased region" description="Low complexity" evidence="6">
    <location>
        <begin position="405"/>
        <end position="419"/>
    </location>
</feature>
<keyword evidence="7" id="KW-0732">Signal</keyword>
<protein>
    <submittedName>
        <fullName evidence="9">C40 family peptidase</fullName>
    </submittedName>
</protein>
<dbReference type="Proteomes" id="UP000758701">
    <property type="component" value="Unassembled WGS sequence"/>
</dbReference>
<dbReference type="PROSITE" id="PS51935">
    <property type="entry name" value="NLPC_P60"/>
    <property type="match status" value="1"/>
</dbReference>
<evidence type="ECO:0000256" key="3">
    <source>
        <dbReference type="ARBA" id="ARBA00022801"/>
    </source>
</evidence>
<dbReference type="InterPro" id="IPR051794">
    <property type="entry name" value="PG_Endopeptidase_C40"/>
</dbReference>
<accession>A0ABS7VXG0</accession>
<evidence type="ECO:0000256" key="2">
    <source>
        <dbReference type="ARBA" id="ARBA00022670"/>
    </source>
</evidence>
<evidence type="ECO:0000313" key="10">
    <source>
        <dbReference type="Proteomes" id="UP000758701"/>
    </source>
</evidence>
<dbReference type="Gene3D" id="3.90.1720.10">
    <property type="entry name" value="endopeptidase domain like (from Nostoc punctiforme)"/>
    <property type="match status" value="1"/>
</dbReference>
<dbReference type="InterPro" id="IPR000064">
    <property type="entry name" value="NLP_P60_dom"/>
</dbReference>
<evidence type="ECO:0000256" key="7">
    <source>
        <dbReference type="SAM" id="SignalP"/>
    </source>
</evidence>